<dbReference type="Gene3D" id="3.40.50.150">
    <property type="entry name" value="Vaccinia Virus protein VP39"/>
    <property type="match status" value="1"/>
</dbReference>
<dbReference type="Pfam" id="PF13649">
    <property type="entry name" value="Methyltransf_25"/>
    <property type="match status" value="1"/>
</dbReference>
<evidence type="ECO:0000313" key="3">
    <source>
        <dbReference type="Proteomes" id="UP001317742"/>
    </source>
</evidence>
<sequence>MNNDELRKIWDERAEQHAARKLCKSDNHSGQFYHESWWRHIEPLLPEFPEGKVLEAGCGTGRWAEHLVPMGFALTCSDFSPGMLAKAQEDADRKGFDNIRFEVLDVCDLHPFKDASFDMVISTGEPISLSSDPKKAIGEYCRVVRPGGYVLCDAGNKYRLAFDLFRDKPSADFMHTLETGEFSSKGNMDLHLFGPTELTKTFEHFGMTIHTLAGLTPLFTFPPSAKTNAAMKATDTTQALEKLERDYATHPEVIALSSRLIVVAQKPQ</sequence>
<dbReference type="Proteomes" id="UP001317742">
    <property type="component" value="Chromosome"/>
</dbReference>
<organism evidence="2 3">
    <name type="scientific">Pseudodesulfovibrio nedwellii</name>
    <dbReference type="NCBI Taxonomy" id="2973072"/>
    <lineage>
        <taxon>Bacteria</taxon>
        <taxon>Pseudomonadati</taxon>
        <taxon>Thermodesulfobacteriota</taxon>
        <taxon>Desulfovibrionia</taxon>
        <taxon>Desulfovibrionales</taxon>
        <taxon>Desulfovibrionaceae</taxon>
    </lineage>
</organism>
<dbReference type="InterPro" id="IPR029063">
    <property type="entry name" value="SAM-dependent_MTases_sf"/>
</dbReference>
<dbReference type="InterPro" id="IPR041698">
    <property type="entry name" value="Methyltransf_25"/>
</dbReference>
<dbReference type="PANTHER" id="PTHR43591">
    <property type="entry name" value="METHYLTRANSFERASE"/>
    <property type="match status" value="1"/>
</dbReference>
<dbReference type="RefSeq" id="WP_281760887.1">
    <property type="nucleotide sequence ID" value="NZ_AP026709.1"/>
</dbReference>
<evidence type="ECO:0000259" key="1">
    <source>
        <dbReference type="Pfam" id="PF13649"/>
    </source>
</evidence>
<dbReference type="SUPFAM" id="SSF53335">
    <property type="entry name" value="S-adenosyl-L-methionine-dependent methyltransferases"/>
    <property type="match status" value="1"/>
</dbReference>
<dbReference type="CDD" id="cd02440">
    <property type="entry name" value="AdoMet_MTases"/>
    <property type="match status" value="1"/>
</dbReference>
<gene>
    <name evidence="2" type="ORF">SYK_27510</name>
</gene>
<name>A0ABM8B3K6_9BACT</name>
<dbReference type="PANTHER" id="PTHR43591:SF110">
    <property type="entry name" value="RHODANESE DOMAIN-CONTAINING PROTEIN"/>
    <property type="match status" value="1"/>
</dbReference>
<reference evidence="2 3" key="1">
    <citation type="submission" date="2022-08" db="EMBL/GenBank/DDBJ databases">
        <title>Genome Sequence of the sulphate-reducing bacterium, Pseudodesulfovibrio sp. SYK.</title>
        <authorList>
            <person name="Kondo R."/>
            <person name="Kataoka T."/>
        </authorList>
    </citation>
    <scope>NUCLEOTIDE SEQUENCE [LARGE SCALE GENOMIC DNA]</scope>
    <source>
        <strain evidence="2 3">SYK</strain>
    </source>
</reference>
<proteinExistence type="predicted"/>
<accession>A0ABM8B3K6</accession>
<dbReference type="EMBL" id="AP026709">
    <property type="protein sequence ID" value="BDQ38391.1"/>
    <property type="molecule type" value="Genomic_DNA"/>
</dbReference>
<feature type="domain" description="Methyltransferase" evidence="1">
    <location>
        <begin position="53"/>
        <end position="148"/>
    </location>
</feature>
<protein>
    <recommendedName>
        <fullName evidence="1">Methyltransferase domain-containing protein</fullName>
    </recommendedName>
</protein>
<keyword evidence="3" id="KW-1185">Reference proteome</keyword>
<evidence type="ECO:0000313" key="2">
    <source>
        <dbReference type="EMBL" id="BDQ38391.1"/>
    </source>
</evidence>